<protein>
    <submittedName>
        <fullName evidence="1">Uncharacterized protein</fullName>
    </submittedName>
</protein>
<sequence length="56" mass="6643">MVSTYSHFRGHSVSRRHISRQAVENGLLFYILPFFKSPSNRSFRKDVGQSNIHRHR</sequence>
<dbReference type="EMBL" id="KY315527">
    <property type="protein sequence ID" value="ARM06505.2"/>
    <property type="molecule type" value="Genomic_DNA"/>
</dbReference>
<proteinExistence type="predicted"/>
<accession>A0A1W6G138</accession>
<organism evidence="1">
    <name type="scientific">Human betaherpesvirus 6</name>
    <dbReference type="NCBI Taxonomy" id="10368"/>
    <lineage>
        <taxon>Viruses</taxon>
        <taxon>Duplodnaviria</taxon>
        <taxon>Heunggongvirae</taxon>
        <taxon>Peploviricota</taxon>
        <taxon>Herviviricetes</taxon>
        <taxon>Herpesvirales</taxon>
        <taxon>Orthoherpesviridae</taxon>
        <taxon>Betaherpesvirinae</taxon>
        <taxon>Roseolovirus</taxon>
    </lineage>
</organism>
<name>A0A1W6G138_9BETA</name>
<evidence type="ECO:0000313" key="1">
    <source>
        <dbReference type="EMBL" id="ARM06505.2"/>
    </source>
</evidence>
<reference evidence="1" key="1">
    <citation type="journal article" date="2018" name="BMC Genomics">
        <title>Comparative genomic, transcriptomic, and proteomic reannotation of human herpesvirus 6.</title>
        <authorList>
            <person name="Greninger A.L."/>
            <person name="Knudsen G.M."/>
            <person name="Roychoudhury P."/>
            <person name="Hanson D.J."/>
            <person name="Sedlak R.H."/>
            <person name="Xie H."/>
            <person name="Guan J."/>
            <person name="Nguyen T."/>
            <person name="Peddu V."/>
            <person name="Boeckh M."/>
            <person name="Huang M.L."/>
            <person name="Cook L."/>
            <person name="Depledge D.P."/>
            <person name="Zerr D.M."/>
            <person name="Koelle D.M."/>
            <person name="Gantt S."/>
            <person name="Yoshikawa T."/>
            <person name="Caserta M."/>
            <person name="Hill J.A."/>
            <person name="Jerome K.R."/>
        </authorList>
    </citation>
    <scope>NUCLEOTIDE SEQUENCE</scope>
    <source>
        <strain evidence="1">HP8H1</strain>
    </source>
</reference>